<evidence type="ECO:0000313" key="1">
    <source>
        <dbReference type="EMBL" id="KAJ7532554.1"/>
    </source>
</evidence>
<comment type="caution">
    <text evidence="1">The sequence shown here is derived from an EMBL/GenBank/DDBJ whole genome shotgun (WGS) entry which is preliminary data.</text>
</comment>
<organism evidence="1 2">
    <name type="scientific">Diphasiastrum complanatum</name>
    <name type="common">Issler's clubmoss</name>
    <name type="synonym">Lycopodium complanatum</name>
    <dbReference type="NCBI Taxonomy" id="34168"/>
    <lineage>
        <taxon>Eukaryota</taxon>
        <taxon>Viridiplantae</taxon>
        <taxon>Streptophyta</taxon>
        <taxon>Embryophyta</taxon>
        <taxon>Tracheophyta</taxon>
        <taxon>Lycopodiopsida</taxon>
        <taxon>Lycopodiales</taxon>
        <taxon>Lycopodiaceae</taxon>
        <taxon>Lycopodioideae</taxon>
        <taxon>Diphasiastrum</taxon>
    </lineage>
</organism>
<dbReference type="Proteomes" id="UP001162992">
    <property type="component" value="Chromosome 13"/>
</dbReference>
<keyword evidence="2" id="KW-1185">Reference proteome</keyword>
<protein>
    <submittedName>
        <fullName evidence="1">Uncharacterized protein</fullName>
    </submittedName>
</protein>
<accession>A0ACC2BSR4</accession>
<reference evidence="2" key="1">
    <citation type="journal article" date="2024" name="Proc. Natl. Acad. Sci. U.S.A.">
        <title>Extraordinary preservation of gene collinearity over three hundred million years revealed in homosporous lycophytes.</title>
        <authorList>
            <person name="Li C."/>
            <person name="Wickell D."/>
            <person name="Kuo L.Y."/>
            <person name="Chen X."/>
            <person name="Nie B."/>
            <person name="Liao X."/>
            <person name="Peng D."/>
            <person name="Ji J."/>
            <person name="Jenkins J."/>
            <person name="Williams M."/>
            <person name="Shu S."/>
            <person name="Plott C."/>
            <person name="Barry K."/>
            <person name="Rajasekar S."/>
            <person name="Grimwood J."/>
            <person name="Han X."/>
            <person name="Sun S."/>
            <person name="Hou Z."/>
            <person name="He W."/>
            <person name="Dai G."/>
            <person name="Sun C."/>
            <person name="Schmutz J."/>
            <person name="Leebens-Mack J.H."/>
            <person name="Li F.W."/>
            <person name="Wang L."/>
        </authorList>
    </citation>
    <scope>NUCLEOTIDE SEQUENCE [LARGE SCALE GENOMIC DNA]</scope>
    <source>
        <strain evidence="2">cv. PW_Plant_1</strain>
    </source>
</reference>
<name>A0ACC2BSR4_DIPCM</name>
<evidence type="ECO:0000313" key="2">
    <source>
        <dbReference type="Proteomes" id="UP001162992"/>
    </source>
</evidence>
<sequence>MAGCHTARLSLCAFPSLCPPPSLCPSLQPPPCCSLITSSSSQQGNQVMAALPLLSWLSSACQSEALSKSTFFGGFSTGISPDSLLGKSGSAYQRRKPSFLVKGAARPSDGVRWWEKEGPPNMHDINCTQEMINTLGNAGEKLVVVEFYATWCGSCRALYPKLCKLAEEYGDVEFLKVNFDENKKMCKSLNVKVLPYFHFYRGAEGRLDAFSCSLAKLQKLKDALIMHNTQRCSIGPPVGVGDLFATLDQPAAAAGSTR</sequence>
<gene>
    <name evidence="1" type="ORF">O6H91_13G009100</name>
</gene>
<dbReference type="EMBL" id="CM055104">
    <property type="protein sequence ID" value="KAJ7532554.1"/>
    <property type="molecule type" value="Genomic_DNA"/>
</dbReference>
<proteinExistence type="predicted"/>